<dbReference type="InterPro" id="IPR018488">
    <property type="entry name" value="cNMP-bd_CS"/>
</dbReference>
<dbReference type="SMART" id="SM00100">
    <property type="entry name" value="cNMP"/>
    <property type="match status" value="1"/>
</dbReference>
<feature type="domain" description="EAL" evidence="3">
    <location>
        <begin position="143"/>
        <end position="394"/>
    </location>
</feature>
<dbReference type="CDD" id="cd00038">
    <property type="entry name" value="CAP_ED"/>
    <property type="match status" value="1"/>
</dbReference>
<feature type="region of interest" description="Disordered" evidence="1">
    <location>
        <begin position="117"/>
        <end position="137"/>
    </location>
</feature>
<dbReference type="InterPro" id="IPR014710">
    <property type="entry name" value="RmlC-like_jellyroll"/>
</dbReference>
<gene>
    <name evidence="4" type="ORF">SAMN05216241_103229</name>
</gene>
<dbReference type="GO" id="GO:0071111">
    <property type="term" value="F:cyclic-guanylate-specific phosphodiesterase activity"/>
    <property type="evidence" value="ECO:0007669"/>
    <property type="project" value="InterPro"/>
</dbReference>
<dbReference type="SUPFAM" id="SSF141868">
    <property type="entry name" value="EAL domain-like"/>
    <property type="match status" value="1"/>
</dbReference>
<dbReference type="STRING" id="1082479.SAMN05216241_103229"/>
<dbReference type="Gene3D" id="2.60.120.10">
    <property type="entry name" value="Jelly Rolls"/>
    <property type="match status" value="1"/>
</dbReference>
<dbReference type="Gene3D" id="3.20.20.450">
    <property type="entry name" value="EAL domain"/>
    <property type="match status" value="1"/>
</dbReference>
<keyword evidence="5" id="KW-1185">Reference proteome</keyword>
<organism evidence="4 5">
    <name type="scientific">Limimonas halophila</name>
    <dbReference type="NCBI Taxonomy" id="1082479"/>
    <lineage>
        <taxon>Bacteria</taxon>
        <taxon>Pseudomonadati</taxon>
        <taxon>Pseudomonadota</taxon>
        <taxon>Alphaproteobacteria</taxon>
        <taxon>Rhodospirillales</taxon>
        <taxon>Rhodovibrionaceae</taxon>
        <taxon>Limimonas</taxon>
    </lineage>
</organism>
<evidence type="ECO:0000256" key="1">
    <source>
        <dbReference type="SAM" id="MobiDB-lite"/>
    </source>
</evidence>
<dbReference type="InterPro" id="IPR018490">
    <property type="entry name" value="cNMP-bd_dom_sf"/>
</dbReference>
<reference evidence="4 5" key="1">
    <citation type="submission" date="2016-10" db="EMBL/GenBank/DDBJ databases">
        <authorList>
            <person name="de Groot N.N."/>
        </authorList>
    </citation>
    <scope>NUCLEOTIDE SEQUENCE [LARGE SCALE GENOMIC DNA]</scope>
    <source>
        <strain evidence="4 5">DSM 25584</strain>
    </source>
</reference>
<dbReference type="Pfam" id="PF00563">
    <property type="entry name" value="EAL"/>
    <property type="match status" value="1"/>
</dbReference>
<dbReference type="InterPro" id="IPR050706">
    <property type="entry name" value="Cyclic-di-GMP_PDE-like"/>
</dbReference>
<dbReference type="SMART" id="SM00052">
    <property type="entry name" value="EAL"/>
    <property type="match status" value="1"/>
</dbReference>
<dbReference type="Proteomes" id="UP000199415">
    <property type="component" value="Unassembled WGS sequence"/>
</dbReference>
<accession>A0A1G7Q4U8</accession>
<feature type="domain" description="Cyclic nucleotide-binding" evidence="2">
    <location>
        <begin position="31"/>
        <end position="112"/>
    </location>
</feature>
<dbReference type="InterPro" id="IPR035919">
    <property type="entry name" value="EAL_sf"/>
</dbReference>
<dbReference type="CDD" id="cd01948">
    <property type="entry name" value="EAL"/>
    <property type="match status" value="1"/>
</dbReference>
<evidence type="ECO:0000313" key="4">
    <source>
        <dbReference type="EMBL" id="SDF93485.1"/>
    </source>
</evidence>
<dbReference type="PROSITE" id="PS50883">
    <property type="entry name" value="EAL"/>
    <property type="match status" value="1"/>
</dbReference>
<dbReference type="PROSITE" id="PS00889">
    <property type="entry name" value="CNMP_BINDING_2"/>
    <property type="match status" value="1"/>
</dbReference>
<dbReference type="PROSITE" id="PS50042">
    <property type="entry name" value="CNMP_BINDING_3"/>
    <property type="match status" value="1"/>
</dbReference>
<dbReference type="InterPro" id="IPR000595">
    <property type="entry name" value="cNMP-bd_dom"/>
</dbReference>
<dbReference type="SUPFAM" id="SSF51206">
    <property type="entry name" value="cAMP-binding domain-like"/>
    <property type="match status" value="1"/>
</dbReference>
<name>A0A1G7Q4U8_9PROT</name>
<dbReference type="PANTHER" id="PTHR33121">
    <property type="entry name" value="CYCLIC DI-GMP PHOSPHODIESTERASE PDEF"/>
    <property type="match status" value="1"/>
</dbReference>
<dbReference type="RefSeq" id="WP_176758559.1">
    <property type="nucleotide sequence ID" value="NZ_FNCE01000003.1"/>
</dbReference>
<dbReference type="PANTHER" id="PTHR33121:SF70">
    <property type="entry name" value="SIGNALING PROTEIN YKOW"/>
    <property type="match status" value="1"/>
</dbReference>
<dbReference type="EMBL" id="FNCE01000003">
    <property type="protein sequence ID" value="SDF93485.1"/>
    <property type="molecule type" value="Genomic_DNA"/>
</dbReference>
<dbReference type="Pfam" id="PF00027">
    <property type="entry name" value="cNMP_binding"/>
    <property type="match status" value="1"/>
</dbReference>
<dbReference type="InterPro" id="IPR001633">
    <property type="entry name" value="EAL_dom"/>
</dbReference>
<evidence type="ECO:0000259" key="2">
    <source>
        <dbReference type="PROSITE" id="PS50042"/>
    </source>
</evidence>
<sequence>MPNGSPVRREQVSAGTVVFREGDSAAHARAYFVEAGRVRLLHGDEAHGNVLARVGPGEVFGEMALLDTKPRSATAVCEEDSALLSIARDYLDDVLRRADPVLPYMMSTLARRVRAASSSAELPAPPRPDAHSDDDGRAAAEQRLAWVRELDAVLEEGRVVPVYQPVVDLTSGRTAGFEALLRVRGADGALHPPMDYIALAEEVGATGAFARQMLDQACHDAAAWGEGGPFVAVNISQRDLEGESLLEDVAGALRRSGLSPTRLELEVTESALASDFEAAREYLERFRDMGVAVTIDDFGTGYASLSALAALPVSKLKVDKTFVWSYGADATATAIVDAVLGLARSLGIRTTAEGVETSEQLDALRRLGCNSAQGFLFAKGGLAHEVGAMVQQVWFHRD</sequence>
<feature type="compositionally biased region" description="Basic and acidic residues" evidence="1">
    <location>
        <begin position="128"/>
        <end position="137"/>
    </location>
</feature>
<proteinExistence type="predicted"/>
<dbReference type="AlphaFoldDB" id="A0A1G7Q4U8"/>
<protein>
    <submittedName>
        <fullName evidence="4">EAL domain, c-di-GMP-specific phosphodiesterase class I (Or its enzymatically inactive variant)</fullName>
    </submittedName>
</protein>
<evidence type="ECO:0000259" key="3">
    <source>
        <dbReference type="PROSITE" id="PS50883"/>
    </source>
</evidence>
<evidence type="ECO:0000313" key="5">
    <source>
        <dbReference type="Proteomes" id="UP000199415"/>
    </source>
</evidence>